<keyword evidence="1" id="KW-0812">Transmembrane</keyword>
<evidence type="ECO:0000256" key="1">
    <source>
        <dbReference type="SAM" id="Phobius"/>
    </source>
</evidence>
<proteinExistence type="predicted"/>
<dbReference type="EMBL" id="BJXA01000009">
    <property type="protein sequence ID" value="GEM37498.1"/>
    <property type="molecule type" value="Genomic_DNA"/>
</dbReference>
<accession>A0A511MBL6</accession>
<feature type="transmembrane region" description="Helical" evidence="1">
    <location>
        <begin position="37"/>
        <end position="55"/>
    </location>
</feature>
<evidence type="ECO:0000313" key="3">
    <source>
        <dbReference type="Proteomes" id="UP000321424"/>
    </source>
</evidence>
<sequence length="335" mass="35869">MSLAILAPALHLTMNTPFGEAAVQELVPFSNFSTALRIVLFNAMAASLGVLTFAVTSTHERVKRGAAVLSAIAVVGSLSAVAIFLATPQMPQVAGGFQFDQAYGHLPGYAEAGIAGVVFPGVLCPVLIVMSVRAADLRSLGGWSLTLWATGLVAVTIWAWIRFVYFVMVRYAAVPHTPVVFKITSAVAAVGVLAIFVGLMLSPVVSWVRARLVLLGVGSVYRELVARWPGVRRQSRRGSSADEKADDRITELFDALSMETGAMDSGLAHADGALPTEVAVKPTEMATAVAQWLVHGRRRPALSSENIQAVLDDESERRWALMLAKAYRKERKALA</sequence>
<gene>
    <name evidence="2" type="ORF">NN4_20170</name>
</gene>
<feature type="transmembrane region" description="Helical" evidence="1">
    <location>
        <begin position="106"/>
        <end position="128"/>
    </location>
</feature>
<feature type="transmembrane region" description="Helical" evidence="1">
    <location>
        <begin position="181"/>
        <end position="201"/>
    </location>
</feature>
<keyword evidence="1" id="KW-0472">Membrane</keyword>
<feature type="transmembrane region" description="Helical" evidence="1">
    <location>
        <begin position="67"/>
        <end position="86"/>
    </location>
</feature>
<reference evidence="2 3" key="1">
    <citation type="submission" date="2019-07" db="EMBL/GenBank/DDBJ databases">
        <title>Whole genome shotgun sequence of Nocardia ninae NBRC 108245.</title>
        <authorList>
            <person name="Hosoyama A."/>
            <person name="Uohara A."/>
            <person name="Ohji S."/>
            <person name="Ichikawa N."/>
        </authorList>
    </citation>
    <scope>NUCLEOTIDE SEQUENCE [LARGE SCALE GENOMIC DNA]</scope>
    <source>
        <strain evidence="2 3">NBRC 108245</strain>
    </source>
</reference>
<protein>
    <submittedName>
        <fullName evidence="2">Uncharacterized protein</fullName>
    </submittedName>
</protein>
<dbReference type="AlphaFoldDB" id="A0A511MBL6"/>
<comment type="caution">
    <text evidence="2">The sequence shown here is derived from an EMBL/GenBank/DDBJ whole genome shotgun (WGS) entry which is preliminary data.</text>
</comment>
<dbReference type="RefSeq" id="WP_147129633.1">
    <property type="nucleotide sequence ID" value="NZ_BJXA01000009.1"/>
</dbReference>
<organism evidence="2 3">
    <name type="scientific">Nocardia ninae NBRC 108245</name>
    <dbReference type="NCBI Taxonomy" id="1210091"/>
    <lineage>
        <taxon>Bacteria</taxon>
        <taxon>Bacillati</taxon>
        <taxon>Actinomycetota</taxon>
        <taxon>Actinomycetes</taxon>
        <taxon>Mycobacteriales</taxon>
        <taxon>Nocardiaceae</taxon>
        <taxon>Nocardia</taxon>
    </lineage>
</organism>
<evidence type="ECO:0000313" key="2">
    <source>
        <dbReference type="EMBL" id="GEM37498.1"/>
    </source>
</evidence>
<dbReference type="Proteomes" id="UP000321424">
    <property type="component" value="Unassembled WGS sequence"/>
</dbReference>
<keyword evidence="3" id="KW-1185">Reference proteome</keyword>
<dbReference type="OrthoDB" id="4542741at2"/>
<keyword evidence="1" id="KW-1133">Transmembrane helix</keyword>
<feature type="transmembrane region" description="Helical" evidence="1">
    <location>
        <begin position="140"/>
        <end position="161"/>
    </location>
</feature>
<name>A0A511MBL6_9NOCA</name>